<evidence type="ECO:0000313" key="17">
    <source>
        <dbReference type="Proteomes" id="UP000466472"/>
    </source>
</evidence>
<evidence type="ECO:0000313" key="3">
    <source>
        <dbReference type="EMBL" id="KAB6919932.1"/>
    </source>
</evidence>
<evidence type="ECO:0000313" key="12">
    <source>
        <dbReference type="Proteomes" id="UP000257074"/>
    </source>
</evidence>
<dbReference type="Proteomes" id="UP000467387">
    <property type="component" value="Unassembled WGS sequence"/>
</dbReference>
<dbReference type="EMBL" id="QSRZ01000004">
    <property type="protein sequence ID" value="RGL50008.1"/>
    <property type="molecule type" value="Genomic_DNA"/>
</dbReference>
<dbReference type="Proteomes" id="UP000478746">
    <property type="component" value="Unassembled WGS sequence"/>
</dbReference>
<dbReference type="EMBL" id="WXEF01000003">
    <property type="protein sequence ID" value="MZR88161.1"/>
    <property type="molecule type" value="Genomic_DNA"/>
</dbReference>
<evidence type="ECO:0000313" key="18">
    <source>
        <dbReference type="Proteomes" id="UP000467387"/>
    </source>
</evidence>
<protein>
    <recommendedName>
        <fullName evidence="22">DUF559 domain-containing protein</fullName>
    </recommendedName>
</protein>
<evidence type="ECO:0000313" key="2">
    <source>
        <dbReference type="EMBL" id="KAB6914154.1"/>
    </source>
</evidence>
<proteinExistence type="predicted"/>
<evidence type="ECO:0000313" key="19">
    <source>
        <dbReference type="Proteomes" id="UP000478746"/>
    </source>
</evidence>
<dbReference type="EMBL" id="WDVF01000028">
    <property type="protein sequence ID" value="KAB7131864.1"/>
    <property type="molecule type" value="Genomic_DNA"/>
</dbReference>
<evidence type="ECO:0000313" key="1">
    <source>
        <dbReference type="EMBL" id="KAB6836311.1"/>
    </source>
</evidence>
<dbReference type="SUPFAM" id="SSF52980">
    <property type="entry name" value="Restriction endonuclease-like"/>
    <property type="match status" value="1"/>
</dbReference>
<evidence type="ECO:0008006" key="22">
    <source>
        <dbReference type="Google" id="ProtNLM"/>
    </source>
</evidence>
<dbReference type="Proteomes" id="UP000481350">
    <property type="component" value="Unassembled WGS sequence"/>
</dbReference>
<gene>
    <name evidence="9" type="ORF">CE169_10270</name>
    <name evidence="11" type="ORF">DXC63_04595</name>
    <name evidence="10" type="ORF">DXC85_07915</name>
    <name evidence="6" type="ORF">GBC97_10580</name>
    <name evidence="5" type="ORF">GBI83_00685</name>
    <name evidence="4" type="ORF">GBI87_04135</name>
    <name evidence="2" type="ORF">GBJ98_02385</name>
    <name evidence="3" type="ORF">GBK06_02165</name>
    <name evidence="1" type="ORF">GBK08_10680</name>
    <name evidence="7" type="ORF">GT999_02325</name>
    <name evidence="8" type="ORF">GUA24_02330</name>
</gene>
<dbReference type="Proteomes" id="UP000461165">
    <property type="component" value="Unassembled WGS sequence"/>
</dbReference>
<reference evidence="13 14" key="2">
    <citation type="submission" date="2018-08" db="EMBL/GenBank/DDBJ databases">
        <title>A genome reference for cultivated species of the human gut microbiota.</title>
        <authorList>
            <person name="Zou Y."/>
            <person name="Xue W."/>
            <person name="Luo G."/>
        </authorList>
    </citation>
    <scope>NUCLEOTIDE SEQUENCE [LARGE SCALE GENOMIC DNA]</scope>
    <source>
        <strain evidence="11 14">TF06-45A</strain>
        <strain evidence="10 13">TF08-4AC</strain>
    </source>
</reference>
<evidence type="ECO:0000313" key="5">
    <source>
        <dbReference type="EMBL" id="KAB7075206.1"/>
    </source>
</evidence>
<evidence type="ECO:0000313" key="8">
    <source>
        <dbReference type="EMBL" id="MZU07884.1"/>
    </source>
</evidence>
<dbReference type="Proteomes" id="UP000466472">
    <property type="component" value="Unassembled WGS sequence"/>
</dbReference>
<dbReference type="InterPro" id="IPR011335">
    <property type="entry name" value="Restrct_endonuc-II-like"/>
</dbReference>
<evidence type="ECO:0000313" key="9">
    <source>
        <dbReference type="EMBL" id="RDX04476.1"/>
    </source>
</evidence>
<dbReference type="EMBL" id="WDWL01000001">
    <property type="protein sequence ID" value="KAB7075206.1"/>
    <property type="molecule type" value="Genomic_DNA"/>
</dbReference>
<reference evidence="9 12" key="1">
    <citation type="journal article" date="2017" name="Anaerobe">
        <title>Quantification, isolation and characterization of Bifidobacterium from the vaginal microbiomes of reproductive aged women.</title>
        <authorList>
            <person name="Freitas A.C."/>
            <person name="Hill J.E."/>
        </authorList>
    </citation>
    <scope>NUCLEOTIDE SEQUENCE [LARGE SCALE GENOMIC DNA]</scope>
    <source>
        <strain evidence="9 12">N6D05</strain>
    </source>
</reference>
<dbReference type="EMBL" id="WDWU01000005">
    <property type="protein sequence ID" value="KAB7057332.1"/>
    <property type="molecule type" value="Genomic_DNA"/>
</dbReference>
<evidence type="ECO:0000313" key="16">
    <source>
        <dbReference type="Proteomes" id="UP000461165"/>
    </source>
</evidence>
<evidence type="ECO:0000313" key="20">
    <source>
        <dbReference type="Proteomes" id="UP000481350"/>
    </source>
</evidence>
<dbReference type="EMBL" id="WXDR01000003">
    <property type="protein sequence ID" value="MZU07884.1"/>
    <property type="molecule type" value="Genomic_DNA"/>
</dbReference>
<dbReference type="Gene3D" id="3.40.960.10">
    <property type="entry name" value="VSR Endonuclease"/>
    <property type="match status" value="1"/>
</dbReference>
<reference evidence="15 16" key="3">
    <citation type="journal article" date="2019" name="Nat. Med.">
        <title>A library of human gut bacterial isolates paired with longitudinal multiomics data enables mechanistic microbiome research.</title>
        <authorList>
            <person name="Poyet M."/>
            <person name="Groussin M."/>
            <person name="Gibbons S.M."/>
            <person name="Avila-Pacheco J."/>
            <person name="Jiang X."/>
            <person name="Kearney S.M."/>
            <person name="Perrotta A.R."/>
            <person name="Berdy B."/>
            <person name="Zhao S."/>
            <person name="Lieberman T.D."/>
            <person name="Swanson P.K."/>
            <person name="Smith M."/>
            <person name="Roesemann S."/>
            <person name="Alexander J.E."/>
            <person name="Rich S.A."/>
            <person name="Livny J."/>
            <person name="Vlamakis H."/>
            <person name="Clish C."/>
            <person name="Bullock K."/>
            <person name="Deik A."/>
            <person name="Scott J."/>
            <person name="Pierce K.A."/>
            <person name="Xavier R.J."/>
            <person name="Alm E.J."/>
        </authorList>
    </citation>
    <scope>NUCLEOTIDE SEQUENCE [LARGE SCALE GENOMIC DNA]</scope>
    <source>
        <strain evidence="6 16">BIOML-A166</strain>
        <strain evidence="5 15">BIOML-A201</strain>
        <strain evidence="4 18">BIOML-A210</strain>
        <strain evidence="2 20">BIOML-A283</strain>
        <strain evidence="3 21">BIOML-A284</strain>
        <strain evidence="1 19">BIOML-A320</strain>
        <strain evidence="7 17">BIOML-A395</strain>
        <strain evidence="8">BIOML-A409</strain>
    </source>
</reference>
<comment type="caution">
    <text evidence="11">The sequence shown here is derived from an EMBL/GenBank/DDBJ whole genome shotgun (WGS) entry which is preliminary data.</text>
</comment>
<evidence type="ECO:0000313" key="13">
    <source>
        <dbReference type="Proteomes" id="UP000261186"/>
    </source>
</evidence>
<evidence type="ECO:0000313" key="11">
    <source>
        <dbReference type="EMBL" id="RGL50008.1"/>
    </source>
</evidence>
<dbReference type="Proteomes" id="UP000432196">
    <property type="component" value="Unassembled WGS sequence"/>
</dbReference>
<name>A0A269T9D7_BIFLN</name>
<dbReference type="EMBL" id="WEAY01000028">
    <property type="protein sequence ID" value="KAB6836311.1"/>
    <property type="molecule type" value="Genomic_DNA"/>
</dbReference>
<dbReference type="Proteomes" id="UP000261186">
    <property type="component" value="Unassembled WGS sequence"/>
</dbReference>
<evidence type="ECO:0000313" key="21">
    <source>
        <dbReference type="Proteomes" id="UP000491334"/>
    </source>
</evidence>
<dbReference type="EMBL" id="WDZP01000003">
    <property type="protein sequence ID" value="KAB6919932.1"/>
    <property type="molecule type" value="Genomic_DNA"/>
</dbReference>
<evidence type="ECO:0000313" key="7">
    <source>
        <dbReference type="EMBL" id="MZR88161.1"/>
    </source>
</evidence>
<evidence type="ECO:0000313" key="14">
    <source>
        <dbReference type="Proteomes" id="UP000261288"/>
    </source>
</evidence>
<evidence type="ECO:0000313" key="10">
    <source>
        <dbReference type="EMBL" id="RGL02768.1"/>
    </source>
</evidence>
<accession>A0A269T9D7</accession>
<evidence type="ECO:0000313" key="15">
    <source>
        <dbReference type="Proteomes" id="UP000432196"/>
    </source>
</evidence>
<dbReference type="Proteomes" id="UP000257074">
    <property type="component" value="Unassembled WGS sequence"/>
</dbReference>
<dbReference type="Proteomes" id="UP000491334">
    <property type="component" value="Unassembled WGS sequence"/>
</dbReference>
<evidence type="ECO:0000313" key="6">
    <source>
        <dbReference type="EMBL" id="KAB7131864.1"/>
    </source>
</evidence>
<dbReference type="EMBL" id="QSRH01000006">
    <property type="protein sequence ID" value="RGL02768.1"/>
    <property type="molecule type" value="Genomic_DNA"/>
</dbReference>
<dbReference type="EMBL" id="NJNR01000074">
    <property type="protein sequence ID" value="RDX04476.1"/>
    <property type="molecule type" value="Genomic_DNA"/>
</dbReference>
<dbReference type="Proteomes" id="UP000261288">
    <property type="component" value="Unassembled WGS sequence"/>
</dbReference>
<organism evidence="11 14">
    <name type="scientific">Bifidobacterium longum</name>
    <dbReference type="NCBI Taxonomy" id="216816"/>
    <lineage>
        <taxon>Bacteria</taxon>
        <taxon>Bacillati</taxon>
        <taxon>Actinomycetota</taxon>
        <taxon>Actinomycetes</taxon>
        <taxon>Bifidobacteriales</taxon>
        <taxon>Bifidobacteriaceae</taxon>
        <taxon>Bifidobacterium</taxon>
    </lineage>
</organism>
<dbReference type="Proteomes" id="UP000638311">
    <property type="component" value="Unassembled WGS sequence"/>
</dbReference>
<evidence type="ECO:0000313" key="4">
    <source>
        <dbReference type="EMBL" id="KAB7057332.1"/>
    </source>
</evidence>
<sequence length="306" mass="34892">MDNSISWNHIALPGLHSSPNQLYGRTMSSFMHEDIVGRRRAERERCNDAARRSKGPLLVGYINAANYYGAPIPRHCTLSVDAVHACVSSANKRRRIKGVVFHVFKGKLDIRKKDYEQFWIASPVMMWAQMAQYSTLEELAAIGASLMSRDKRRRMATRKDFDTYLEISPRFIGRNKCHEALPYMTENTDSPPENTLFGMLKDSGLGCPTANYRVNIGNSYVILDMAYPDCRVAFEYQGAYHADPAQMRIDAAKRNALQLLGWIVILVTADDLRTADTRHRFIEMAHVVVSRQRNLADWNRSWAITS</sequence>
<dbReference type="AlphaFoldDB" id="A0A269T9D7"/>
<dbReference type="EMBL" id="WDZO01000003">
    <property type="protein sequence ID" value="KAB6914154.1"/>
    <property type="molecule type" value="Genomic_DNA"/>
</dbReference>